<dbReference type="Proteomes" id="UP001153076">
    <property type="component" value="Unassembled WGS sequence"/>
</dbReference>
<feature type="compositionally biased region" description="Low complexity" evidence="1">
    <location>
        <begin position="82"/>
        <end position="94"/>
    </location>
</feature>
<sequence>MGIDDIVVEIHHGENFRDGDSVEYVGGWMFGTQQSNMDPISSSINDDEGCWQKGGVDESTSTIGSQNSRGSRVKHTPTKSLITQTPTPIPTSTSVNTHIPSPTITTQKTQSHDTTPVFNENNEHIPQWDWEDPRPESPILWDKLIEGNSLSEEIGDSEYVPETEVDSEAFEDIGAARAKVAECKKQKVSRRTGTAEQVGKQDMAAAKSTTAGIQQTHLGSTFHSDYETSKVEMDTAGETDEDVPTLLRKKDQPIKVDEYIDYEKLKWQVGMTFGTIQGFKDAISRFAIAQGYDLKISISDSRRKKGCRFKVYASCDKSKATWVVRIVNNHHVYTRNMVKNRQLKYPWIASHYLLRFKENPTWSTKELVNAVKKDHGVEINKWTAYKVKQAAYGMLHDSMFDHYLKLGRYIEELNRSNPGSSRPKRNRRKDRHEDPKKTGRLTRHGRQIVCTNCKSAGHNKKGCPQPAQSTHANPPPQKRQRDRLRKQVELLGKPWEQEVGASRGRGESRGRRGSERATRDTPSSSGPQSMINQGQPLIFSQASVAISSSYPFVSPL</sequence>
<proteinExistence type="predicted"/>
<evidence type="ECO:0000313" key="3">
    <source>
        <dbReference type="Proteomes" id="UP001153076"/>
    </source>
</evidence>
<evidence type="ECO:0000313" key="2">
    <source>
        <dbReference type="EMBL" id="KAJ8440983.1"/>
    </source>
</evidence>
<evidence type="ECO:0000256" key="1">
    <source>
        <dbReference type="SAM" id="MobiDB-lite"/>
    </source>
</evidence>
<evidence type="ECO:0008006" key="4">
    <source>
        <dbReference type="Google" id="ProtNLM"/>
    </source>
</evidence>
<organism evidence="2 3">
    <name type="scientific">Carnegiea gigantea</name>
    <dbReference type="NCBI Taxonomy" id="171969"/>
    <lineage>
        <taxon>Eukaryota</taxon>
        <taxon>Viridiplantae</taxon>
        <taxon>Streptophyta</taxon>
        <taxon>Embryophyta</taxon>
        <taxon>Tracheophyta</taxon>
        <taxon>Spermatophyta</taxon>
        <taxon>Magnoliopsida</taxon>
        <taxon>eudicotyledons</taxon>
        <taxon>Gunneridae</taxon>
        <taxon>Pentapetalae</taxon>
        <taxon>Caryophyllales</taxon>
        <taxon>Cactineae</taxon>
        <taxon>Cactaceae</taxon>
        <taxon>Cactoideae</taxon>
        <taxon>Echinocereeae</taxon>
        <taxon>Carnegiea</taxon>
    </lineage>
</organism>
<keyword evidence="3" id="KW-1185">Reference proteome</keyword>
<dbReference type="EMBL" id="JAKOGI010000180">
    <property type="protein sequence ID" value="KAJ8440983.1"/>
    <property type="molecule type" value="Genomic_DNA"/>
</dbReference>
<feature type="region of interest" description="Disordered" evidence="1">
    <location>
        <begin position="54"/>
        <end position="114"/>
    </location>
</feature>
<accession>A0A9Q1QFY6</accession>
<feature type="compositionally biased region" description="Polar residues" evidence="1">
    <location>
        <begin position="58"/>
        <end position="70"/>
    </location>
</feature>
<feature type="region of interest" description="Disordered" evidence="1">
    <location>
        <begin position="414"/>
        <end position="535"/>
    </location>
</feature>
<dbReference type="PANTHER" id="PTHR31973:SF197">
    <property type="entry name" value="SWIM-TYPE DOMAIN-CONTAINING PROTEIN"/>
    <property type="match status" value="1"/>
</dbReference>
<name>A0A9Q1QFY6_9CARY</name>
<protein>
    <recommendedName>
        <fullName evidence="4">Transposase MuDR plant domain-containing protein</fullName>
    </recommendedName>
</protein>
<gene>
    <name evidence="2" type="ORF">Cgig2_020012</name>
</gene>
<dbReference type="PANTHER" id="PTHR31973">
    <property type="entry name" value="POLYPROTEIN, PUTATIVE-RELATED"/>
    <property type="match status" value="1"/>
</dbReference>
<reference evidence="2" key="1">
    <citation type="submission" date="2022-04" db="EMBL/GenBank/DDBJ databases">
        <title>Carnegiea gigantea Genome sequencing and assembly v2.</title>
        <authorList>
            <person name="Copetti D."/>
            <person name="Sanderson M.J."/>
            <person name="Burquez A."/>
            <person name="Wojciechowski M.F."/>
        </authorList>
    </citation>
    <scope>NUCLEOTIDE SEQUENCE</scope>
    <source>
        <strain evidence="2">SGP5-SGP5p</strain>
        <tissue evidence="2">Aerial part</tissue>
    </source>
</reference>
<feature type="compositionally biased region" description="Polar residues" evidence="1">
    <location>
        <begin position="95"/>
        <end position="114"/>
    </location>
</feature>
<dbReference type="AlphaFoldDB" id="A0A9Q1QFY6"/>
<comment type="caution">
    <text evidence="2">The sequence shown here is derived from an EMBL/GenBank/DDBJ whole genome shotgun (WGS) entry which is preliminary data.</text>
</comment>
<feature type="compositionally biased region" description="Basic and acidic residues" evidence="1">
    <location>
        <begin position="504"/>
        <end position="519"/>
    </location>
</feature>
<dbReference type="OrthoDB" id="125347at2759"/>
<feature type="compositionally biased region" description="Polar residues" evidence="1">
    <location>
        <begin position="520"/>
        <end position="535"/>
    </location>
</feature>